<name>A0A4U5Q1V1_POPAL</name>
<comment type="caution">
    <text evidence="2">The sequence shown here is derived from an EMBL/GenBank/DDBJ whole genome shotgun (WGS) entry which is preliminary data.</text>
</comment>
<sequence>MVISDQEKKRKKSGFMEEGTAGRSSERLESGLPPKLMEDFAPMATWHELESQHSLFSWAPDPERLILVTGGTGRNANAHGMVYLNALRTLGTFVTHNGLACKDGTFSGLQLKAF</sequence>
<reference evidence="2" key="1">
    <citation type="submission" date="2018-10" db="EMBL/GenBank/DDBJ databases">
        <title>Population genomic analysis revealed the cold adaptation of white poplar.</title>
        <authorList>
            <person name="Liu Y.-J."/>
        </authorList>
    </citation>
    <scope>NUCLEOTIDE SEQUENCE [LARGE SCALE GENOMIC DNA]</scope>
    <source>
        <strain evidence="2">PAL-ZL1</strain>
    </source>
</reference>
<evidence type="ECO:0000313" key="2">
    <source>
        <dbReference type="EMBL" id="TKS04018.1"/>
    </source>
</evidence>
<accession>A0A4U5Q1V1</accession>
<feature type="region of interest" description="Disordered" evidence="1">
    <location>
        <begin position="1"/>
        <end position="33"/>
    </location>
</feature>
<dbReference type="EMBL" id="RCHU01000472">
    <property type="protein sequence ID" value="TKS04018.1"/>
    <property type="molecule type" value="Genomic_DNA"/>
</dbReference>
<organism evidence="2">
    <name type="scientific">Populus alba</name>
    <name type="common">White poplar</name>
    <dbReference type="NCBI Taxonomy" id="43335"/>
    <lineage>
        <taxon>Eukaryota</taxon>
        <taxon>Viridiplantae</taxon>
        <taxon>Streptophyta</taxon>
        <taxon>Embryophyta</taxon>
        <taxon>Tracheophyta</taxon>
        <taxon>Spermatophyta</taxon>
        <taxon>Magnoliopsida</taxon>
        <taxon>eudicotyledons</taxon>
        <taxon>Gunneridae</taxon>
        <taxon>Pentapetalae</taxon>
        <taxon>rosids</taxon>
        <taxon>fabids</taxon>
        <taxon>Malpighiales</taxon>
        <taxon>Salicaceae</taxon>
        <taxon>Saliceae</taxon>
        <taxon>Populus</taxon>
    </lineage>
</organism>
<proteinExistence type="predicted"/>
<dbReference type="AlphaFoldDB" id="A0A4U5Q1V1"/>
<evidence type="ECO:0000256" key="1">
    <source>
        <dbReference type="SAM" id="MobiDB-lite"/>
    </source>
</evidence>
<protein>
    <submittedName>
        <fullName evidence="2">Uncharacterized protein</fullName>
    </submittedName>
</protein>
<gene>
    <name evidence="2" type="ORF">D5086_0000147350</name>
</gene>